<evidence type="ECO:0000313" key="3">
    <source>
        <dbReference type="Proteomes" id="UP000050867"/>
    </source>
</evidence>
<dbReference type="Pfam" id="PF14258">
    <property type="entry name" value="DUF4350"/>
    <property type="match status" value="1"/>
</dbReference>
<name>A0A0T6LPR7_WENVI</name>
<evidence type="ECO:0000313" key="2">
    <source>
        <dbReference type="EMBL" id="KRV47905.1"/>
    </source>
</evidence>
<proteinExistence type="predicted"/>
<dbReference type="eggNOG" id="ENOG502ZY4N">
    <property type="taxonomic scope" value="Bacteria"/>
</dbReference>
<evidence type="ECO:0000259" key="1">
    <source>
        <dbReference type="Pfam" id="PF14258"/>
    </source>
</evidence>
<reference evidence="2 3" key="1">
    <citation type="submission" date="2015-10" db="EMBL/GenBank/DDBJ databases">
        <title>Draft genome sequence of pyrrolomycin-producing Streptomyces vitaminophilus.</title>
        <authorList>
            <person name="Graham D.E."/>
            <person name="Mahan K.M."/>
            <person name="Klingeman D.M."/>
            <person name="Hettich R.L."/>
            <person name="Parry R.J."/>
        </authorList>
    </citation>
    <scope>NUCLEOTIDE SEQUENCE [LARGE SCALE GENOMIC DNA]</scope>
    <source>
        <strain evidence="2 3">ATCC 31673</strain>
    </source>
</reference>
<feature type="domain" description="DUF4350" evidence="1">
    <location>
        <begin position="43"/>
        <end position="220"/>
    </location>
</feature>
<dbReference type="InterPro" id="IPR025646">
    <property type="entry name" value="DUF4350"/>
</dbReference>
<comment type="caution">
    <text evidence="2">The sequence shown here is derived from an EMBL/GenBank/DDBJ whole genome shotgun (WGS) entry which is preliminary data.</text>
</comment>
<dbReference type="STRING" id="76728.AQ490_04430"/>
<dbReference type="AlphaFoldDB" id="A0A0T6LPR7"/>
<organism evidence="2 3">
    <name type="scientific">Wenjunlia vitaminophila</name>
    <name type="common">Streptomyces vitaminophilus</name>
    <dbReference type="NCBI Taxonomy" id="76728"/>
    <lineage>
        <taxon>Bacteria</taxon>
        <taxon>Bacillati</taxon>
        <taxon>Actinomycetota</taxon>
        <taxon>Actinomycetes</taxon>
        <taxon>Kitasatosporales</taxon>
        <taxon>Streptomycetaceae</taxon>
        <taxon>Wenjunlia</taxon>
    </lineage>
</organism>
<keyword evidence="3" id="KW-1185">Reference proteome</keyword>
<dbReference type="Proteomes" id="UP000050867">
    <property type="component" value="Unassembled WGS sequence"/>
</dbReference>
<gene>
    <name evidence="2" type="ORF">AQ490_04430</name>
</gene>
<sequence>MAPTVRQLWARSRGILVALLILLVFGFSYAVFRSGEHHGQLDPRSPDRYGSRAVAQLLEDHGVTVDVVTTTADAAAATGPDSTLLVTDPDMLDRRQLGVIHQAAADSGGRTVLIAPGPTAVSTLLPGVDATATAGVDDLAPACDLPEARRAGDAHLGGLLYRHPGVPGATSCYPVQGLPSLLRVPDTTGQGDTVVLGTPDPFHNHRLDDEGNASLALQLLGSRPHLVWYLPSLSDDSVGEPERQDFSDLLPSGWRWGAWQLAVAAVVTALWRARRLGPVVTEPLPVAVRAAEATEGRARLYRRANARARAAEALRQATRARLAPLVGVEPSRAQEPDILLAALTAHVEAPAPQVRSLLYGPAPEDDSALVRLADDLDALEASLHDWQVRSP</sequence>
<protein>
    <recommendedName>
        <fullName evidence="1">DUF4350 domain-containing protein</fullName>
    </recommendedName>
</protein>
<accession>A0A0T6LPR7</accession>
<dbReference type="EMBL" id="LLZU01000035">
    <property type="protein sequence ID" value="KRV47905.1"/>
    <property type="molecule type" value="Genomic_DNA"/>
</dbReference>